<dbReference type="Pfam" id="PF20256">
    <property type="entry name" value="MoCoBD_2"/>
    <property type="match status" value="1"/>
</dbReference>
<organism evidence="5 6">
    <name type="scientific">Fibrella aestuarina BUZ 2</name>
    <dbReference type="NCBI Taxonomy" id="1166018"/>
    <lineage>
        <taxon>Bacteria</taxon>
        <taxon>Pseudomonadati</taxon>
        <taxon>Bacteroidota</taxon>
        <taxon>Cytophagia</taxon>
        <taxon>Cytophagales</taxon>
        <taxon>Spirosomataceae</taxon>
        <taxon>Fibrella</taxon>
    </lineage>
</organism>
<dbReference type="PATRIC" id="fig|1166018.3.peg.108"/>
<dbReference type="EMBL" id="HE796683">
    <property type="protein sequence ID" value="CCG98119.1"/>
    <property type="molecule type" value="Genomic_DNA"/>
</dbReference>
<keyword evidence="6" id="KW-1185">Reference proteome</keyword>
<evidence type="ECO:0000256" key="1">
    <source>
        <dbReference type="ARBA" id="ARBA00022505"/>
    </source>
</evidence>
<sequence length="753" mass="81803">MAINDHQSSYPMAKKLIGDPIDRIDGKQKITGSARYSADIKPPRLVHGVLVMSTVANGRIQKIDISATMNVPGVVAVMSHENAPKPGGLDKNKPSETATDRVMHLFQDNLVHYNNQPIAMVLAETLEAATEGAERVQVTYNTDAVKPLLPANQNKAERPERLPRVDDQVDTKRGDYKAGMAAAATRFEQTYLTPTQVHNALEPHALVAVWEPDGKLTLYNATQGISGCQKRIAELFGMPKADVRVVTQYLGGGFGSKGTTWSHVMLAPMAAKLVSRPVKLVLKREQMFGMVGSRSATVQQLTFGADKEGKLTASGHFSITQTSDFDEFAEPSGTITRMLYACPNQETTHRFIRANIGTPSPMRAPGEAPGVFALECAIDEMAEQVKMDPLEFRLKNYAEVDPNKNLPFSSKSLRACYQQGAERFGWSKRSPQPRSMRDGNYLVGMGMGTTTYPMNRGESNALVRLMPDGRVQVETGTQDIGTGTFTIVNQIAAEVLGLTPDKVTLSAGDSRYPEAVGSGGSRSTSSTGSAVTQAAKEVLNKAREMAFKDKKSPLYNVAEAEIVAENGRLQLRTDPKKGETFASLLKRNGSKPIEAKVQSKQGDEKEKYSFFAFGSVFAEVRVDEALGEIQVTRLLGTYAAGKIINLKTATSQVLGGMVWGLSMALHEEAKFDPRTNRIMNPNLAEYHVPVNADIRSIEGYFIEEDDDVVNPAGVKGIGEIGIVGTVSAIANAIYHATGKRHRAIPITVDNVLV</sequence>
<keyword evidence="1" id="KW-0500">Molybdenum</keyword>
<dbReference type="Gene3D" id="3.90.1170.50">
    <property type="entry name" value="Aldehyde oxidase/xanthine dehydrogenase, a/b hammerhead"/>
    <property type="match status" value="1"/>
</dbReference>
<feature type="domain" description="Aldehyde oxidase/xanthine dehydrogenase a/b hammerhead" evidence="4">
    <location>
        <begin position="31"/>
        <end position="144"/>
    </location>
</feature>
<dbReference type="SUPFAM" id="SSF54665">
    <property type="entry name" value="CO dehydrogenase molybdoprotein N-domain-like"/>
    <property type="match status" value="1"/>
</dbReference>
<evidence type="ECO:0000313" key="5">
    <source>
        <dbReference type="EMBL" id="CCG98119.1"/>
    </source>
</evidence>
<dbReference type="InterPro" id="IPR037165">
    <property type="entry name" value="AldOxase/xan_DH_Mopterin-bd_sf"/>
</dbReference>
<dbReference type="InterPro" id="IPR046867">
    <property type="entry name" value="AldOxase/xan_DH_MoCoBD2"/>
</dbReference>
<dbReference type="InterPro" id="IPR016208">
    <property type="entry name" value="Ald_Oxase/xanthine_DH-like"/>
</dbReference>
<protein>
    <submittedName>
        <fullName evidence="5">Xanthine dehydrogenase YagR molybdenum-binding subunit</fullName>
        <ecNumber evidence="5">1.17.1.4</ecNumber>
    </submittedName>
</protein>
<dbReference type="AlphaFoldDB" id="I0K1W6"/>
<dbReference type="Gene3D" id="3.30.365.10">
    <property type="entry name" value="Aldehyde oxidase/xanthine dehydrogenase, molybdopterin binding domain"/>
    <property type="match status" value="4"/>
</dbReference>
<evidence type="ECO:0000259" key="4">
    <source>
        <dbReference type="SMART" id="SM01008"/>
    </source>
</evidence>
<evidence type="ECO:0000313" key="6">
    <source>
        <dbReference type="Proteomes" id="UP000011058"/>
    </source>
</evidence>
<dbReference type="Pfam" id="PF01315">
    <property type="entry name" value="Ald_Xan_dh_C"/>
    <property type="match status" value="1"/>
</dbReference>
<reference evidence="5 6" key="1">
    <citation type="journal article" date="2012" name="J. Bacteriol.">
        <title>Genome Sequence of Fibrella aestuarina BUZ 2T, a Filamentous Marine Bacterium.</title>
        <authorList>
            <person name="Filippini M."/>
            <person name="Qi W."/>
            <person name="Blom J."/>
            <person name="Goesmann A."/>
            <person name="Smits T.H."/>
            <person name="Bagheri H.C."/>
        </authorList>
    </citation>
    <scope>NUCLEOTIDE SEQUENCE [LARGE SCALE GENOMIC DNA]</scope>
    <source>
        <strain evidence="6">BUZ 2T</strain>
    </source>
</reference>
<dbReference type="SUPFAM" id="SSF56003">
    <property type="entry name" value="Molybdenum cofactor-binding domain"/>
    <property type="match status" value="1"/>
</dbReference>
<dbReference type="HOGENOM" id="CLU_001681_2_2_10"/>
<dbReference type="InterPro" id="IPR000674">
    <property type="entry name" value="Ald_Oxase/Xan_DH_a/b"/>
</dbReference>
<dbReference type="eggNOG" id="COG1529">
    <property type="taxonomic scope" value="Bacteria"/>
</dbReference>
<proteinExistence type="predicted"/>
<dbReference type="SMART" id="SM01008">
    <property type="entry name" value="Ald_Xan_dh_C"/>
    <property type="match status" value="1"/>
</dbReference>
<dbReference type="InterPro" id="IPR008274">
    <property type="entry name" value="AldOxase/xan_DH_MoCoBD1"/>
</dbReference>
<evidence type="ECO:0000256" key="2">
    <source>
        <dbReference type="ARBA" id="ARBA00023002"/>
    </source>
</evidence>
<dbReference type="EC" id="1.17.1.4" evidence="5"/>
<dbReference type="Proteomes" id="UP000011058">
    <property type="component" value="Chromosome"/>
</dbReference>
<dbReference type="InterPro" id="IPR036856">
    <property type="entry name" value="Ald_Oxase/Xan_DH_a/b_sf"/>
</dbReference>
<evidence type="ECO:0000256" key="3">
    <source>
        <dbReference type="SAM" id="MobiDB-lite"/>
    </source>
</evidence>
<dbReference type="PANTHER" id="PTHR11908">
    <property type="entry name" value="XANTHINE DEHYDROGENASE"/>
    <property type="match status" value="1"/>
</dbReference>
<accession>I0K1W6</accession>
<dbReference type="GO" id="GO:0005506">
    <property type="term" value="F:iron ion binding"/>
    <property type="evidence" value="ECO:0007669"/>
    <property type="project" value="InterPro"/>
</dbReference>
<gene>
    <name evidence="5" type="primary">xdhA</name>
    <name evidence="5" type="ORF">FAES_0105</name>
</gene>
<feature type="region of interest" description="Disordered" evidence="3">
    <location>
        <begin position="507"/>
        <end position="531"/>
    </location>
</feature>
<dbReference type="GO" id="GO:0004854">
    <property type="term" value="F:xanthine dehydrogenase activity"/>
    <property type="evidence" value="ECO:0007669"/>
    <property type="project" value="UniProtKB-EC"/>
</dbReference>
<name>I0K1W6_9BACT</name>
<dbReference type="PANTHER" id="PTHR11908:SF132">
    <property type="entry name" value="ALDEHYDE OXIDASE 1-RELATED"/>
    <property type="match status" value="1"/>
</dbReference>
<dbReference type="STRING" id="1166018.FAES_0105"/>
<dbReference type="Pfam" id="PF02738">
    <property type="entry name" value="MoCoBD_1"/>
    <property type="match status" value="1"/>
</dbReference>
<keyword evidence="2 5" id="KW-0560">Oxidoreductase</keyword>
<dbReference type="KEGG" id="fae:FAES_0105"/>